<dbReference type="PROSITE" id="PS00022">
    <property type="entry name" value="EGF_1"/>
    <property type="match status" value="3"/>
</dbReference>
<dbReference type="PANTHER" id="PTHR47324">
    <property type="entry name" value="PROTEIN IRG-7-RELATED"/>
    <property type="match status" value="1"/>
</dbReference>
<dbReference type="PROSITE" id="PS50026">
    <property type="entry name" value="EGF_3"/>
    <property type="match status" value="2"/>
</dbReference>
<evidence type="ECO:0000259" key="3">
    <source>
        <dbReference type="PROSITE" id="PS50026"/>
    </source>
</evidence>
<dbReference type="PROSITE" id="PS51257">
    <property type="entry name" value="PROKAR_LIPOPROTEIN"/>
    <property type="match status" value="1"/>
</dbReference>
<sequence length="1636" mass="178210">MLLFRPWSLLLLLLTVVFASCDERFELRGHWNAISAQDVRDLSSQKFDQVSNEAHQRFSILFGTNFRDFVITELKIHGENVGEATSVFVGYLTTSSGATRKSVIEVFASCDDIEVYFVRHAKDDENLERWTAPFRDDVTSCVNGGIFLPNGTCACFPYTSGTQCQTVTCRNGGIQEEWRCSCPPGVYTLHCEPRTCATPVQNTLDLSKQSLILVVNLVNSMALDLNVLITNLPELLKDYNNLKEGVIQNYIVTSYRQSNSAYFIETSVFLTSDDLLNYMQQLVVAPGLTDQPHLDALYAAQSSSILMRPQSTVLLFADSEVVAPPTPSTRIGQNNESQVVQQTLAWKNKIVIIISQMPSAPLEPLGDFFDVLRRVVAATHGDLLIVDKTDLDSVTKNLLSYFYEMQNVFVQYYNNSTKTIPISSDSKTANSYVLLTCENGRQLPTLTNAADGSPIKSLTSGPRYALYVTQNSVSATVSVTGTDTHNVRVWFASLDDVLVTYSNRPEVDVGTAYSFTGMDQIASLYSSISGTTGLKVTRIGTYDGATVVAEAVAATDPNNQICNFPYKLPAIKTCTPGPFIHSVAITTATGVLNRVLPGYCASPDTHTAAALVCSNGGTASDGVCKCGANFQGKNCELPICQNGGTVDKFPNGNGHGFCLCNMGFSGSFCEILSCNSTSSDTFESFQRSFAVVVENSLAASAGLSNLYDSLKIFLQPTSGGVPDFDDFVLTTFKARTINGTSSPLVVSNKYNNASNFLAATLPVNIGYSFSPLDMSPPGLLALQTTMRSIDHDKSSIFFFTTAQTDVAADYADYNDLLRSAVERQIEVSIVLIPPFNISDYCTGNYTLYEEFARQSGGNFINLCLKYVSDRDPILNFIASYGNSHHHTEVIEYKYVADCSQETKLRFFVSDPSTAVYAVVNSPTVQNFTATLTNGDSNVIQTLTPDAHAVPFFASYQIKPTAASVLGYTLTIKAADGTSGKCWVRVDEKSQLSVYVGFSPDPTKDKVVSSLIFASKASPVLHISSALQSDPTTQLSTTDDTGATVYQASGTRRLASCKYEYYFDSPFVCAAAGESFTITATIKTAEVTVQRTQRAFCYISEHQCLNGGLYINGCQCINGYTGNYCEIPPCQNGGTPSNFQCLCQSNFTGSLCQLTSCYDWNFVETHDLTQLDFQQITFVLEVNSRAMLLPIIYLQTVIPTFVSNTYNSLAPKQYTLVTFDETGASVIASTAHPDVFNNAIANLPKGLNTPTATASYDGVLKAFAGTLERPAIIFVFSATSPKTSSVVDLLRQRYGTQVNVIYPNSTAPLPPTGSTNYLIAASRQSNGRVIPIQSSLFTSLPAILAQMLKENALLLDFGAKDCSTAQTFSFFVESNTTKLVVLAKGNNVQATFTNPAGQQTTINRGNLVLNDVNTKMYSIDVSTQRVGKWTVTLKTSASSCNIQARSISTLHVVPGFTSDPHMDYVHREPTVGTNGALKSYITFRITESYDFDSINYGASVKYLEAYNTDLQEPWSTNTLSVNVTVNQRDPLACASQFVTPIIAWSSSFEKFIVYGLDGNGNMFQRTFFFNKQSGAKCVHGSFDAFGQCICQTGYSGPSCNQPVCQNGATPAYGVCDCPNGYYGVFCEQYITSATLFL</sequence>
<evidence type="ECO:0000256" key="2">
    <source>
        <dbReference type="SAM" id="SignalP"/>
    </source>
</evidence>
<keyword evidence="5" id="KW-1185">Reference proteome</keyword>
<name>A0A8S1HU11_9PELO</name>
<dbReference type="InterPro" id="IPR006582">
    <property type="entry name" value="MD_domain"/>
</dbReference>
<feature type="chain" id="PRO_5035780136" description="EGF-like domain-containing protein" evidence="2">
    <location>
        <begin position="20"/>
        <end position="1636"/>
    </location>
</feature>
<dbReference type="InterPro" id="IPR053295">
    <property type="entry name" value="Innate_immunity_reg"/>
</dbReference>
<keyword evidence="2" id="KW-0732">Signal</keyword>
<feature type="disulfide bond" evidence="1">
    <location>
        <begin position="660"/>
        <end position="669"/>
    </location>
</feature>
<feature type="domain" description="EGF-like" evidence="3">
    <location>
        <begin position="1120"/>
        <end position="1152"/>
    </location>
</feature>
<dbReference type="InterPro" id="IPR002049">
    <property type="entry name" value="LE_dom"/>
</dbReference>
<dbReference type="Gene3D" id="2.10.25.10">
    <property type="entry name" value="Laminin"/>
    <property type="match status" value="3"/>
</dbReference>
<accession>A0A8S1HU11</accession>
<feature type="domain" description="EGF-like" evidence="3">
    <location>
        <begin position="631"/>
        <end position="670"/>
    </location>
</feature>
<dbReference type="CDD" id="cd00055">
    <property type="entry name" value="EGF_Lam"/>
    <property type="match status" value="1"/>
</dbReference>
<dbReference type="OrthoDB" id="5779730at2759"/>
<keyword evidence="1" id="KW-1015">Disulfide bond</keyword>
<evidence type="ECO:0000313" key="4">
    <source>
        <dbReference type="EMBL" id="CAD6198851.1"/>
    </source>
</evidence>
<comment type="caution">
    <text evidence="1">Lacks conserved residue(s) required for the propagation of feature annotation.</text>
</comment>
<dbReference type="PROSITE" id="PS01186">
    <property type="entry name" value="EGF_2"/>
    <property type="match status" value="2"/>
</dbReference>
<reference evidence="4" key="1">
    <citation type="submission" date="2020-10" db="EMBL/GenBank/DDBJ databases">
        <authorList>
            <person name="Kikuchi T."/>
        </authorList>
    </citation>
    <scope>NUCLEOTIDE SEQUENCE</scope>
    <source>
        <strain evidence="4">NKZ352</strain>
    </source>
</reference>
<dbReference type="SMART" id="SM00181">
    <property type="entry name" value="EGF"/>
    <property type="match status" value="4"/>
</dbReference>
<protein>
    <recommendedName>
        <fullName evidence="3">EGF-like domain-containing protein</fullName>
    </recommendedName>
</protein>
<gene>
    <name evidence="4" type="ORF">CAUJ_LOCUS14756</name>
</gene>
<dbReference type="EMBL" id="CAJGYM010000140">
    <property type="protein sequence ID" value="CAD6198851.1"/>
    <property type="molecule type" value="Genomic_DNA"/>
</dbReference>
<organism evidence="4 5">
    <name type="scientific">Caenorhabditis auriculariae</name>
    <dbReference type="NCBI Taxonomy" id="2777116"/>
    <lineage>
        <taxon>Eukaryota</taxon>
        <taxon>Metazoa</taxon>
        <taxon>Ecdysozoa</taxon>
        <taxon>Nematoda</taxon>
        <taxon>Chromadorea</taxon>
        <taxon>Rhabditida</taxon>
        <taxon>Rhabditina</taxon>
        <taxon>Rhabditomorpha</taxon>
        <taxon>Rhabditoidea</taxon>
        <taxon>Rhabditidae</taxon>
        <taxon>Peloderinae</taxon>
        <taxon>Caenorhabditis</taxon>
    </lineage>
</organism>
<comment type="caution">
    <text evidence="4">The sequence shown here is derived from an EMBL/GenBank/DDBJ whole genome shotgun (WGS) entry which is preliminary data.</text>
</comment>
<proteinExistence type="predicted"/>
<dbReference type="PANTHER" id="PTHR47324:SF3">
    <property type="entry name" value="EGF-LIKE DOMAIN-CONTAINING PROTEIN"/>
    <property type="match status" value="1"/>
</dbReference>
<evidence type="ECO:0000256" key="1">
    <source>
        <dbReference type="PROSITE-ProRule" id="PRU00076"/>
    </source>
</evidence>
<dbReference type="SMART" id="SM00604">
    <property type="entry name" value="MD"/>
    <property type="match status" value="1"/>
</dbReference>
<evidence type="ECO:0000313" key="5">
    <source>
        <dbReference type="Proteomes" id="UP000835052"/>
    </source>
</evidence>
<dbReference type="InterPro" id="IPR000742">
    <property type="entry name" value="EGF"/>
</dbReference>
<feature type="signal peptide" evidence="2">
    <location>
        <begin position="1"/>
        <end position="19"/>
    </location>
</feature>
<feature type="disulfide bond" evidence="1">
    <location>
        <begin position="1142"/>
        <end position="1151"/>
    </location>
</feature>
<dbReference type="Proteomes" id="UP000835052">
    <property type="component" value="Unassembled WGS sequence"/>
</dbReference>
<keyword evidence="1" id="KW-0245">EGF-like domain</keyword>